<feature type="compositionally biased region" description="Basic and acidic residues" evidence="14">
    <location>
        <begin position="924"/>
        <end position="937"/>
    </location>
</feature>
<feature type="region of interest" description="Disordered" evidence="14">
    <location>
        <begin position="482"/>
        <end position="546"/>
    </location>
</feature>
<comment type="subcellular location">
    <subcellularLocation>
        <location evidence="2">Cytoplasm</location>
    </subcellularLocation>
    <subcellularLocation>
        <location evidence="1">Nucleus</location>
    </subcellularLocation>
</comment>
<dbReference type="InterPro" id="IPR043519">
    <property type="entry name" value="NT_sf"/>
</dbReference>
<dbReference type="Gene3D" id="3.30.420.40">
    <property type="match status" value="2"/>
</dbReference>
<dbReference type="SMART" id="SM00268">
    <property type="entry name" value="ACTIN"/>
    <property type="match status" value="1"/>
</dbReference>
<feature type="compositionally biased region" description="Polar residues" evidence="14">
    <location>
        <begin position="416"/>
        <end position="428"/>
    </location>
</feature>
<evidence type="ECO:0000256" key="6">
    <source>
        <dbReference type="ARBA" id="ARBA00022490"/>
    </source>
</evidence>
<dbReference type="SUPFAM" id="SSF53067">
    <property type="entry name" value="Actin-like ATPase domain"/>
    <property type="match status" value="2"/>
</dbReference>
<sequence>MPASRKSRATGPPPPSTTLVLDNGADTIKAGFVAGDKADDAPRIIPNCLARDRHRKTYVGSELEKCRDFGEMAFRRPVEKGFIVNWEAQKEIWDREFFDENAPQKCDPSEARLVLAEQPNGLPALQTHCDQMVFEEFGFASYYRGIGPSFNAYRDIQAIFHTPRTPDTPVDVPAEVILLIDSGYSHTTVTPILQGRPLHPAIRRLDVGGKFMTNYLTRLLSVRHFDMRNETFIANEMKEAVCYVSLDFKGDLEKTWKGTRGERRQDFVSGAGIAKDYVLPDSHTTFHGVVRDYDPGGASSRGRKAAVSTEDVLTLRNERFVVPELLFNPSDVGLSQPGLADLVMQSLSVLPIGLWPGLLANIVVVGGNARLENFIQRLQMELLERVPDDDEAEMDISGDEAQASEGPSAKRARLTVAQSASDNNTPKWSNPDPYTALPPETTTQGKKKDVVQMIRKARIQSSQVRTSLPSEAADFISFDADESEASDHDDDHDDEPQSAEAATLSATAPTPRAEPDLRLPPKPVPVKPTKTPVLLPDPTPSVFGTRKRTHDDEIKMPHARIKQATKTPVDGGIRSEWLADPELTPTPWMVVDHSQSANMAVWLHKEVVDFYEYIKPRDFEERLRGELVERLKTFCRKTFKDAEVYPFGSFPSGLYLPTADMDLAFISDSYAKGGVARYGTKSFLYRFRSQLKNHRIAWEDEIELIVGAKVPLVKFIEHRTGLKVDISFENRTGLTAIETFKAWREQYPGMPALVTLIKHFLLMRGLNEPVNGGIGGFSVICLVVSMLQMMPEVQSGNLDTRHHLGQLLLHFFDLYGNKFNYQTVAISMNPPRYIPKHQVTTFAYKDHNRLSIIDPNNPSNDVSGGSSNVSTIMSHFARAHRELTQRMTRLAQDENRKGKSILEVILGGNYSSFEIQRRYLEQLAKEGDRRKDPDHRPARQGSRPAGQQPSHQRAYQERNGGGRGRRRAS</sequence>
<keyword evidence="10" id="KW-0805">Transcription regulation</keyword>
<reference evidence="17 18" key="1">
    <citation type="submission" date="2018-04" db="EMBL/GenBank/DDBJ databases">
        <authorList>
            <person name="Huttner S."/>
            <person name="Dainat J."/>
        </authorList>
    </citation>
    <scope>NUCLEOTIDE SEQUENCE [LARGE SCALE GENOMIC DNA]</scope>
</reference>
<dbReference type="GO" id="GO:0005737">
    <property type="term" value="C:cytoplasm"/>
    <property type="evidence" value="ECO:0007669"/>
    <property type="project" value="UniProtKB-SubCell"/>
</dbReference>
<evidence type="ECO:0000256" key="8">
    <source>
        <dbReference type="ARBA" id="ARBA00022842"/>
    </source>
</evidence>
<keyword evidence="13" id="KW-0539">Nucleus</keyword>
<dbReference type="Gene3D" id="3.90.640.10">
    <property type="entry name" value="Actin, Chain A, domain 4"/>
    <property type="match status" value="1"/>
</dbReference>
<dbReference type="GO" id="GO:0031123">
    <property type="term" value="P:RNA 3'-end processing"/>
    <property type="evidence" value="ECO:0007669"/>
    <property type="project" value="TreeGrafter"/>
</dbReference>
<dbReference type="PANTHER" id="PTHR23092">
    <property type="entry name" value="POLY(A) RNA POLYMERASE"/>
    <property type="match status" value="1"/>
</dbReference>
<organism evidence="17 18">
    <name type="scientific">Thermothielavioides terrestris</name>
    <dbReference type="NCBI Taxonomy" id="2587410"/>
    <lineage>
        <taxon>Eukaryota</taxon>
        <taxon>Fungi</taxon>
        <taxon>Dikarya</taxon>
        <taxon>Ascomycota</taxon>
        <taxon>Pezizomycotina</taxon>
        <taxon>Sordariomycetes</taxon>
        <taxon>Sordariomycetidae</taxon>
        <taxon>Sordariales</taxon>
        <taxon>Chaetomiaceae</taxon>
        <taxon>Thermothielavioides</taxon>
    </lineage>
</organism>
<dbReference type="Pfam" id="PF03828">
    <property type="entry name" value="PAP_assoc"/>
    <property type="match status" value="1"/>
</dbReference>
<evidence type="ECO:0000256" key="13">
    <source>
        <dbReference type="ARBA" id="ARBA00023242"/>
    </source>
</evidence>
<evidence type="ECO:0000256" key="11">
    <source>
        <dbReference type="ARBA" id="ARBA00023159"/>
    </source>
</evidence>
<evidence type="ECO:0000256" key="3">
    <source>
        <dbReference type="ARBA" id="ARBA00005665"/>
    </source>
</evidence>
<dbReference type="GO" id="GO:0006325">
    <property type="term" value="P:chromatin organization"/>
    <property type="evidence" value="ECO:0007669"/>
    <property type="project" value="UniProtKB-KW"/>
</dbReference>
<feature type="compositionally biased region" description="Acidic residues" evidence="14">
    <location>
        <begin position="482"/>
        <end position="497"/>
    </location>
</feature>
<feature type="region of interest" description="Disordered" evidence="14">
    <location>
        <begin position="390"/>
        <end position="449"/>
    </location>
</feature>
<dbReference type="InterPro" id="IPR054708">
    <property type="entry name" value="MTPAP-like_central"/>
</dbReference>
<keyword evidence="7" id="KW-0479">Metal-binding</keyword>
<dbReference type="GO" id="GO:0043634">
    <property type="term" value="P:polyadenylation-dependent ncRNA catabolic process"/>
    <property type="evidence" value="ECO:0007669"/>
    <property type="project" value="TreeGrafter"/>
</dbReference>
<feature type="domain" description="Poly(A) RNA polymerase mitochondrial-like central palm" evidence="16">
    <location>
        <begin position="603"/>
        <end position="743"/>
    </location>
</feature>
<evidence type="ECO:0000256" key="12">
    <source>
        <dbReference type="ARBA" id="ARBA00023163"/>
    </source>
</evidence>
<proteinExistence type="inferred from homology"/>
<dbReference type="InterPro" id="IPR002058">
    <property type="entry name" value="PAP_assoc"/>
</dbReference>
<keyword evidence="12" id="KW-0804">Transcription</keyword>
<gene>
    <name evidence="17" type="ORF">TT172_LOCUS9100</name>
</gene>
<accession>A0A446BVZ7</accession>
<dbReference type="PANTHER" id="PTHR23092:SF15">
    <property type="entry name" value="INACTIVE NON-CANONICAL POLY(A) RNA POLYMERASE PROTEIN TRF4-2-RELATED"/>
    <property type="match status" value="1"/>
</dbReference>
<dbReference type="GO" id="GO:1990817">
    <property type="term" value="F:poly(A) RNA polymerase activity"/>
    <property type="evidence" value="ECO:0007669"/>
    <property type="project" value="UniProtKB-EC"/>
</dbReference>
<dbReference type="InterPro" id="IPR045862">
    <property type="entry name" value="Trf4-like"/>
</dbReference>
<keyword evidence="8" id="KW-0460">Magnesium</keyword>
<dbReference type="SUPFAM" id="SSF81301">
    <property type="entry name" value="Nucleotidyltransferase"/>
    <property type="match status" value="1"/>
</dbReference>
<evidence type="ECO:0000313" key="18">
    <source>
        <dbReference type="Proteomes" id="UP000289323"/>
    </source>
</evidence>
<evidence type="ECO:0000256" key="2">
    <source>
        <dbReference type="ARBA" id="ARBA00004496"/>
    </source>
</evidence>
<dbReference type="EMBL" id="OUUZ01000018">
    <property type="protein sequence ID" value="SPQ26681.1"/>
    <property type="molecule type" value="Genomic_DNA"/>
</dbReference>
<keyword evidence="6" id="KW-0963">Cytoplasm</keyword>
<dbReference type="AlphaFoldDB" id="A0A446BVZ7"/>
<keyword evidence="11" id="KW-0010">Activator</keyword>
<evidence type="ECO:0000256" key="1">
    <source>
        <dbReference type="ARBA" id="ARBA00004123"/>
    </source>
</evidence>
<evidence type="ECO:0000259" key="15">
    <source>
        <dbReference type="Pfam" id="PF03828"/>
    </source>
</evidence>
<evidence type="ECO:0000256" key="9">
    <source>
        <dbReference type="ARBA" id="ARBA00022853"/>
    </source>
</evidence>
<feature type="region of interest" description="Disordered" evidence="14">
    <location>
        <begin position="924"/>
        <end position="969"/>
    </location>
</feature>
<comment type="similarity">
    <text evidence="4">Belongs to the DNA polymerase type-B-like family.</text>
</comment>
<dbReference type="GO" id="GO:0010605">
    <property type="term" value="P:negative regulation of macromolecule metabolic process"/>
    <property type="evidence" value="ECO:0007669"/>
    <property type="project" value="UniProtKB-ARBA"/>
</dbReference>
<feature type="domain" description="PAP-associated" evidence="15">
    <location>
        <begin position="803"/>
        <end position="860"/>
    </location>
</feature>
<evidence type="ECO:0000313" key="17">
    <source>
        <dbReference type="EMBL" id="SPQ26681.1"/>
    </source>
</evidence>
<dbReference type="Gene3D" id="3.30.460.10">
    <property type="entry name" value="Beta Polymerase, domain 2"/>
    <property type="match status" value="1"/>
</dbReference>
<keyword evidence="9" id="KW-0156">Chromatin regulator</keyword>
<dbReference type="GO" id="GO:0005730">
    <property type="term" value="C:nucleolus"/>
    <property type="evidence" value="ECO:0007669"/>
    <property type="project" value="TreeGrafter"/>
</dbReference>
<dbReference type="InterPro" id="IPR004000">
    <property type="entry name" value="Actin"/>
</dbReference>
<protein>
    <recommendedName>
        <fullName evidence="5">polynucleotide adenylyltransferase</fullName>
        <ecNumber evidence="5">2.7.7.19</ecNumber>
    </recommendedName>
</protein>
<dbReference type="GO" id="GO:0046872">
    <property type="term" value="F:metal ion binding"/>
    <property type="evidence" value="ECO:0007669"/>
    <property type="project" value="UniProtKB-KW"/>
</dbReference>
<dbReference type="CDD" id="cd10210">
    <property type="entry name" value="ASKHA_NBD_Arp6"/>
    <property type="match status" value="1"/>
</dbReference>
<dbReference type="Proteomes" id="UP000289323">
    <property type="component" value="Unassembled WGS sequence"/>
</dbReference>
<feature type="compositionally biased region" description="Low complexity" evidence="14">
    <location>
        <begin position="527"/>
        <end position="536"/>
    </location>
</feature>
<dbReference type="InterPro" id="IPR043129">
    <property type="entry name" value="ATPase_NBD"/>
</dbReference>
<dbReference type="CDD" id="cd05402">
    <property type="entry name" value="NT_PAP_TUTase"/>
    <property type="match status" value="1"/>
</dbReference>
<dbReference type="FunFam" id="3.90.640.10:FF:000040">
    <property type="entry name" value="Actin-like protein ARP6"/>
    <property type="match status" value="1"/>
</dbReference>
<dbReference type="Gene3D" id="1.10.1410.10">
    <property type="match status" value="1"/>
</dbReference>
<dbReference type="SUPFAM" id="SSF81631">
    <property type="entry name" value="PAP/OAS1 substrate-binding domain"/>
    <property type="match status" value="1"/>
</dbReference>
<name>A0A446BVZ7_9PEZI</name>
<evidence type="ECO:0000256" key="14">
    <source>
        <dbReference type="SAM" id="MobiDB-lite"/>
    </source>
</evidence>
<comment type="similarity">
    <text evidence="3">Belongs to the actin family. ARP6 subfamily.</text>
</comment>
<evidence type="ECO:0000256" key="7">
    <source>
        <dbReference type="ARBA" id="ARBA00022723"/>
    </source>
</evidence>
<evidence type="ECO:0000256" key="4">
    <source>
        <dbReference type="ARBA" id="ARBA00008593"/>
    </source>
</evidence>
<evidence type="ECO:0000256" key="5">
    <source>
        <dbReference type="ARBA" id="ARBA00012388"/>
    </source>
</evidence>
<dbReference type="Pfam" id="PF00022">
    <property type="entry name" value="Actin"/>
    <property type="match status" value="1"/>
</dbReference>
<dbReference type="GO" id="GO:0031499">
    <property type="term" value="C:TRAMP complex"/>
    <property type="evidence" value="ECO:0007669"/>
    <property type="project" value="TreeGrafter"/>
</dbReference>
<evidence type="ECO:0000256" key="10">
    <source>
        <dbReference type="ARBA" id="ARBA00023015"/>
    </source>
</evidence>
<dbReference type="GO" id="GO:0003729">
    <property type="term" value="F:mRNA binding"/>
    <property type="evidence" value="ECO:0007669"/>
    <property type="project" value="TreeGrafter"/>
</dbReference>
<dbReference type="EC" id="2.7.7.19" evidence="5"/>
<evidence type="ECO:0000259" key="16">
    <source>
        <dbReference type="Pfam" id="PF22600"/>
    </source>
</evidence>
<dbReference type="Pfam" id="PF22600">
    <property type="entry name" value="MTPAP-like_central"/>
    <property type="match status" value="1"/>
</dbReference>